<dbReference type="Pfam" id="PF09728">
    <property type="entry name" value="Taxilin"/>
    <property type="match status" value="2"/>
</dbReference>
<evidence type="ECO:0000313" key="4">
    <source>
        <dbReference type="Proteomes" id="UP000714618"/>
    </source>
</evidence>
<feature type="compositionally biased region" description="Pro residues" evidence="2">
    <location>
        <begin position="30"/>
        <end position="39"/>
    </location>
</feature>
<organism evidence="3 4">
    <name type="scientific">Aureobasidium mustum</name>
    <dbReference type="NCBI Taxonomy" id="2773714"/>
    <lineage>
        <taxon>Eukaryota</taxon>
        <taxon>Fungi</taxon>
        <taxon>Dikarya</taxon>
        <taxon>Ascomycota</taxon>
        <taxon>Pezizomycotina</taxon>
        <taxon>Dothideomycetes</taxon>
        <taxon>Dothideomycetidae</taxon>
        <taxon>Dothideales</taxon>
        <taxon>Saccotheciaceae</taxon>
        <taxon>Aureobasidium</taxon>
    </lineage>
</organism>
<dbReference type="PANTHER" id="PTHR16127:SF13">
    <property type="entry name" value="GH01188P"/>
    <property type="match status" value="1"/>
</dbReference>
<dbReference type="PANTHER" id="PTHR16127">
    <property type="entry name" value="TAXILIN"/>
    <property type="match status" value="1"/>
</dbReference>
<feature type="compositionally biased region" description="Polar residues" evidence="2">
    <location>
        <begin position="1"/>
        <end position="16"/>
    </location>
</feature>
<dbReference type="InterPro" id="IPR026183">
    <property type="entry name" value="Taxilin_fam"/>
</dbReference>
<feature type="region of interest" description="Disordered" evidence="2">
    <location>
        <begin position="321"/>
        <end position="410"/>
    </location>
</feature>
<evidence type="ECO:0000313" key="3">
    <source>
        <dbReference type="EMBL" id="CAD0086592.1"/>
    </source>
</evidence>
<evidence type="ECO:0000256" key="2">
    <source>
        <dbReference type="SAM" id="MobiDB-lite"/>
    </source>
</evidence>
<gene>
    <name evidence="3" type="ORF">AWRI4233_LOCUS962</name>
</gene>
<proteinExistence type="inferred from homology"/>
<dbReference type="OrthoDB" id="425555at2759"/>
<comment type="caution">
    <text evidence="3">The sequence shown here is derived from an EMBL/GenBank/DDBJ whole genome shotgun (WGS) entry which is preliminary data.</text>
</comment>
<dbReference type="EMBL" id="CAIJEO010000002">
    <property type="protein sequence ID" value="CAD0086592.1"/>
    <property type="molecule type" value="Genomic_DNA"/>
</dbReference>
<reference evidence="3" key="1">
    <citation type="submission" date="2020-06" db="EMBL/GenBank/DDBJ databases">
        <authorList>
            <person name="Onetto C."/>
        </authorList>
    </citation>
    <scope>NUCLEOTIDE SEQUENCE</scope>
</reference>
<feature type="region of interest" description="Disordered" evidence="2">
    <location>
        <begin position="123"/>
        <end position="154"/>
    </location>
</feature>
<name>A0A9N8P8I0_9PEZI</name>
<dbReference type="Proteomes" id="UP000714618">
    <property type="component" value="Unassembled WGS sequence"/>
</dbReference>
<evidence type="ECO:0000256" key="1">
    <source>
        <dbReference type="ARBA" id="ARBA00009550"/>
    </source>
</evidence>
<feature type="compositionally biased region" description="Pro residues" evidence="2">
    <location>
        <begin position="383"/>
        <end position="394"/>
    </location>
</feature>
<feature type="compositionally biased region" description="Acidic residues" evidence="2">
    <location>
        <begin position="339"/>
        <end position="375"/>
    </location>
</feature>
<comment type="similarity">
    <text evidence="1">Belongs to the taxilin family.</text>
</comment>
<dbReference type="GO" id="GO:0019905">
    <property type="term" value="F:syntaxin binding"/>
    <property type="evidence" value="ECO:0007669"/>
    <property type="project" value="InterPro"/>
</dbReference>
<feature type="region of interest" description="Disordered" evidence="2">
    <location>
        <begin position="1"/>
        <end position="81"/>
    </location>
</feature>
<sequence length="410" mass="47264">MAQVASQHQPHSSRASPASVHDPRDDAPLPAAPPPPPNNPSANKKSKPKKPAADTNDAHKQLQAKIAQLEQDATGRAEEDAEIVKKANRDLQNLLQSMDGPISKMETVQRKYSELLAEMKRTEREHIKAKKRGDQLQKDKDTQRSELTKANSMKEKLEKLSRELTKENKKLKVRNCWMLYEKFKSFVEQYEMREIQFHSLLRSKELEIQYHLAQQERLRKQQDAELNKSHQLTRQVEDTLNNSNDLFLTFRKEMEEMSKKSKRLEKENMQLTRKQEATNKNIFQMAEERTHSQQTIDRLHKENEKLKKLCRAMQTNGYGRADMVNAAPGAPNPAHHPDEEDEEDDLAETDSEYDEYDEDEEGSVEAEYDDDTEDEQQPRTYGPVPPPPPPPPTGELPQGANGRFDKLHSQ</sequence>
<accession>A0A9N8P8I0</accession>
<dbReference type="AlphaFoldDB" id="A0A9N8P8I0"/>
<evidence type="ECO:0008006" key="5">
    <source>
        <dbReference type="Google" id="ProtNLM"/>
    </source>
</evidence>
<keyword evidence="4" id="KW-1185">Reference proteome</keyword>
<protein>
    <recommendedName>
        <fullName evidence="5">Alpha-taxilin</fullName>
    </recommendedName>
</protein>